<reference evidence="1 2" key="1">
    <citation type="submission" date="2022-04" db="EMBL/GenBank/DDBJ databases">
        <title>Genome sequence of C. roseum typestrain.</title>
        <authorList>
            <person name="Poehlein A."/>
            <person name="Schoch T."/>
            <person name="Duerre P."/>
            <person name="Daniel R."/>
        </authorList>
    </citation>
    <scope>NUCLEOTIDE SEQUENCE [LARGE SCALE GENOMIC DNA]</scope>
    <source>
        <strain evidence="1 2">DSM 7320</strain>
    </source>
</reference>
<keyword evidence="2" id="KW-1185">Reference proteome</keyword>
<gene>
    <name evidence="1" type="ORF">CROST_027450</name>
</gene>
<evidence type="ECO:0000313" key="2">
    <source>
        <dbReference type="Proteomes" id="UP000190951"/>
    </source>
</evidence>
<dbReference type="EMBL" id="CP096983">
    <property type="protein sequence ID" value="URZ12028.1"/>
    <property type="molecule type" value="Genomic_DNA"/>
</dbReference>
<name>A0A1S8LLB3_9CLOT</name>
<sequence length="255" mass="30170">MDISKDERTPTLWKKKCLEILKKINPDYRLNKNMKGKFIEYIRQDESGAFVSLNFIRIREVYHLCFAISLTCKPTTYLNHPMIAGSRFDHNTTIYRLFLKDLNLFRTDEKCPKGIWSFGEWKSNTMERLESGLSLPDEYLYPYYRTQLHNGKERLLELFKRAKEFVPHLKLNESMDNQMKEFGINYKEVQLYRPQAINLNMLDIAKGSHLDGFGLCQNLIDLSKVPIDVIIMNNLEVFILEKDRLSDIIKIIELF</sequence>
<organism evidence="1 2">
    <name type="scientific">Clostridium felsineum</name>
    <dbReference type="NCBI Taxonomy" id="36839"/>
    <lineage>
        <taxon>Bacteria</taxon>
        <taxon>Bacillati</taxon>
        <taxon>Bacillota</taxon>
        <taxon>Clostridia</taxon>
        <taxon>Eubacteriales</taxon>
        <taxon>Clostridiaceae</taxon>
        <taxon>Clostridium</taxon>
    </lineage>
</organism>
<dbReference type="RefSeq" id="WP_077834260.1">
    <property type="nucleotide sequence ID" value="NZ_CP096983.1"/>
</dbReference>
<dbReference type="AlphaFoldDB" id="A0A1S8LLB3"/>
<evidence type="ECO:0000313" key="1">
    <source>
        <dbReference type="EMBL" id="URZ12028.1"/>
    </source>
</evidence>
<dbReference type="Proteomes" id="UP000190951">
    <property type="component" value="Chromosome"/>
</dbReference>
<proteinExistence type="predicted"/>
<accession>A0A1S8LLB3</accession>
<dbReference type="KEGG" id="crw:CROST_027450"/>
<dbReference type="STRING" id="84029.CROST_05440"/>
<protein>
    <submittedName>
        <fullName evidence="1">Uncharacterized protein</fullName>
    </submittedName>
</protein>